<proteinExistence type="predicted"/>
<accession>A0ABN0SQK7</accession>
<evidence type="ECO:0000256" key="1">
    <source>
        <dbReference type="SAM" id="MobiDB-lite"/>
    </source>
</evidence>
<dbReference type="EMBL" id="BAAAAF010000011">
    <property type="protein sequence ID" value="GAA0036691.1"/>
    <property type="molecule type" value="Genomic_DNA"/>
</dbReference>
<comment type="caution">
    <text evidence="2">The sequence shown here is derived from an EMBL/GenBank/DDBJ whole genome shotgun (WGS) entry which is preliminary data.</text>
</comment>
<evidence type="ECO:0000313" key="3">
    <source>
        <dbReference type="Proteomes" id="UP001498238"/>
    </source>
</evidence>
<keyword evidence="3" id="KW-1185">Reference proteome</keyword>
<protein>
    <submittedName>
        <fullName evidence="2">Uncharacterized protein</fullName>
    </submittedName>
</protein>
<sequence length="79" mass="8267">MTRGLDAQGAGARDLGPHVISRSAAVERKLGGRTAFSRVGSSRHAPAIAQAPPPREPSLRLANTPPYAATPTQREPDLS</sequence>
<feature type="region of interest" description="Disordered" evidence="1">
    <location>
        <begin position="1"/>
        <end position="79"/>
    </location>
</feature>
<name>A0ABN0SQK7_9MICO</name>
<evidence type="ECO:0000313" key="2">
    <source>
        <dbReference type="EMBL" id="GAA0036691.1"/>
    </source>
</evidence>
<dbReference type="Proteomes" id="UP001498238">
    <property type="component" value="Unassembled WGS sequence"/>
</dbReference>
<reference evidence="2 3" key="1">
    <citation type="submission" date="2024-01" db="EMBL/GenBank/DDBJ databases">
        <title>Characterization of antibiotic resistant novel bacterial strains and their environmental applications.</title>
        <authorList>
            <person name="Manzoor S."/>
            <person name="Abbas S."/>
            <person name="Arshad M."/>
            <person name="Ahmed I."/>
        </authorList>
    </citation>
    <scope>NUCLEOTIDE SEQUENCE [LARGE SCALE GENOMIC DNA]</scope>
    <source>
        <strain evidence="2 3">NCCP-602</strain>
    </source>
</reference>
<organism evidence="2 3">
    <name type="scientific">Brevibacterium metallidurans</name>
    <dbReference type="NCBI Taxonomy" id="1482676"/>
    <lineage>
        <taxon>Bacteria</taxon>
        <taxon>Bacillati</taxon>
        <taxon>Actinomycetota</taxon>
        <taxon>Actinomycetes</taxon>
        <taxon>Micrococcales</taxon>
        <taxon>Brevibacteriaceae</taxon>
        <taxon>Brevibacterium</taxon>
    </lineage>
</organism>
<gene>
    <name evidence="2" type="ORF">NCCP602_26520</name>
</gene>